<dbReference type="InterPro" id="IPR011990">
    <property type="entry name" value="TPR-like_helical_dom_sf"/>
</dbReference>
<dbReference type="InterPro" id="IPR010982">
    <property type="entry name" value="Lambda_DNA-bd_dom_sf"/>
</dbReference>
<dbReference type="Gene3D" id="1.10.260.40">
    <property type="entry name" value="lambda repressor-like DNA-binding domains"/>
    <property type="match status" value="1"/>
</dbReference>
<dbReference type="SMART" id="SM00530">
    <property type="entry name" value="HTH_XRE"/>
    <property type="match status" value="1"/>
</dbReference>
<dbReference type="PROSITE" id="PS50943">
    <property type="entry name" value="HTH_CROC1"/>
    <property type="match status" value="1"/>
</dbReference>
<evidence type="ECO:0000313" key="3">
    <source>
        <dbReference type="EMBL" id="MET3644882.1"/>
    </source>
</evidence>
<dbReference type="SUPFAM" id="SSF48452">
    <property type="entry name" value="TPR-like"/>
    <property type="match status" value="1"/>
</dbReference>
<feature type="domain" description="HTH cro/C1-type" evidence="2">
    <location>
        <begin position="8"/>
        <end position="62"/>
    </location>
</feature>
<proteinExistence type="predicted"/>
<gene>
    <name evidence="3" type="ORF">ABID27_001513</name>
</gene>
<comment type="caution">
    <text evidence="3">The sequence shown here is derived from an EMBL/GenBank/DDBJ whole genome shotgun (WGS) entry which is preliminary data.</text>
</comment>
<dbReference type="Gene3D" id="1.25.40.10">
    <property type="entry name" value="Tetratricopeptide repeat domain"/>
    <property type="match status" value="1"/>
</dbReference>
<dbReference type="CDD" id="cd00093">
    <property type="entry name" value="HTH_XRE"/>
    <property type="match status" value="1"/>
</dbReference>
<dbReference type="RefSeq" id="WP_354281329.1">
    <property type="nucleotide sequence ID" value="NZ_JBEPMK010000005.1"/>
</dbReference>
<evidence type="ECO:0000256" key="1">
    <source>
        <dbReference type="ARBA" id="ARBA00023125"/>
    </source>
</evidence>
<organism evidence="3 4">
    <name type="scientific">Streptococcus gallinaceus</name>
    <dbReference type="NCBI Taxonomy" id="165758"/>
    <lineage>
        <taxon>Bacteria</taxon>
        <taxon>Bacillati</taxon>
        <taxon>Bacillota</taxon>
        <taxon>Bacilli</taxon>
        <taxon>Lactobacillales</taxon>
        <taxon>Streptococcaceae</taxon>
        <taxon>Streptococcus</taxon>
    </lineage>
</organism>
<dbReference type="Proteomes" id="UP001549055">
    <property type="component" value="Unassembled WGS sequence"/>
</dbReference>
<protein>
    <submittedName>
        <fullName evidence="3">Transcriptional regulator with XRE-family HTH domain</fullName>
    </submittedName>
</protein>
<accession>A0ABV2JLT7</accession>
<dbReference type="EMBL" id="JBEPMK010000005">
    <property type="protein sequence ID" value="MET3644882.1"/>
    <property type="molecule type" value="Genomic_DNA"/>
</dbReference>
<evidence type="ECO:0000259" key="2">
    <source>
        <dbReference type="PROSITE" id="PS50943"/>
    </source>
</evidence>
<evidence type="ECO:0000313" key="4">
    <source>
        <dbReference type="Proteomes" id="UP001549055"/>
    </source>
</evidence>
<name>A0ABV2JLT7_9STRE</name>
<dbReference type="InterPro" id="IPR001387">
    <property type="entry name" value="Cro/C1-type_HTH"/>
</dbReference>
<keyword evidence="4" id="KW-1185">Reference proteome</keyword>
<keyword evidence="1" id="KW-0238">DNA-binding</keyword>
<dbReference type="PANTHER" id="PTHR46558:SF11">
    <property type="entry name" value="HTH-TYPE TRANSCRIPTIONAL REGULATOR XRE"/>
    <property type="match status" value="1"/>
</dbReference>
<dbReference type="Pfam" id="PF01381">
    <property type="entry name" value="HTH_3"/>
    <property type="match status" value="1"/>
</dbReference>
<sequence>MQTIGEKIKVLRREAGLSQQQLADKLGLSNQAISKWETNTAQPEIGLLPELAMVFGVSIDELFDYTKEKYLDKIEGRLDSGQFLSMREIAEYERFLQEKRLSDSSLRQSELLAYLYFHCGENFMEQARPNDKSSLSIITQTSKGFLFDWDVRNHTDLIDYYIKTLEQNLEQTAIYLYLLDNLLDDWRLLFSVANSLSAHGCYEEVTPIWEAAYEAQEKPRFTDYHLAITQCYLLLGNKAGAIQDYQKVIDILKTDWNCRLGRAIDEVEEKIRQLT</sequence>
<dbReference type="SUPFAM" id="SSF47413">
    <property type="entry name" value="lambda repressor-like DNA-binding domains"/>
    <property type="match status" value="1"/>
</dbReference>
<reference evidence="3 4" key="1">
    <citation type="submission" date="2024-06" db="EMBL/GenBank/DDBJ databases">
        <title>Genomic Encyclopedia of Type Strains, Phase IV (KMG-IV): sequencing the most valuable type-strain genomes for metagenomic binning, comparative biology and taxonomic classification.</title>
        <authorList>
            <person name="Goeker M."/>
        </authorList>
    </citation>
    <scope>NUCLEOTIDE SEQUENCE [LARGE SCALE GENOMIC DNA]</scope>
    <source>
        <strain evidence="3 4">DSM 15349</strain>
    </source>
</reference>
<dbReference type="PANTHER" id="PTHR46558">
    <property type="entry name" value="TRACRIPTIONAL REGULATORY PROTEIN-RELATED-RELATED"/>
    <property type="match status" value="1"/>
</dbReference>